<gene>
    <name evidence="5" type="ORF">CC85DRAFT_265926</name>
</gene>
<proteinExistence type="inferred from homology"/>
<feature type="domain" description="AMP-dependent synthetase/ligase" evidence="3">
    <location>
        <begin position="36"/>
        <end position="405"/>
    </location>
</feature>
<dbReference type="Proteomes" id="UP000053611">
    <property type="component" value="Unassembled WGS sequence"/>
</dbReference>
<dbReference type="PANTHER" id="PTHR24096:SF149">
    <property type="entry name" value="AMP-BINDING DOMAIN-CONTAINING PROTEIN-RELATED"/>
    <property type="match status" value="1"/>
</dbReference>
<evidence type="ECO:0000256" key="1">
    <source>
        <dbReference type="ARBA" id="ARBA00006432"/>
    </source>
</evidence>
<dbReference type="STRING" id="879819.A0A0J0XDJ6"/>
<dbReference type="EMBL" id="KQ087269">
    <property type="protein sequence ID" value="KLT39142.1"/>
    <property type="molecule type" value="Genomic_DNA"/>
</dbReference>
<dbReference type="GO" id="GO:0016405">
    <property type="term" value="F:CoA-ligase activity"/>
    <property type="evidence" value="ECO:0007669"/>
    <property type="project" value="TreeGrafter"/>
</dbReference>
<dbReference type="Pfam" id="PF13193">
    <property type="entry name" value="AMP-binding_C"/>
    <property type="match status" value="1"/>
</dbReference>
<accession>A0A0J0XDJ6</accession>
<dbReference type="GeneID" id="28981610"/>
<dbReference type="PANTHER" id="PTHR24096">
    <property type="entry name" value="LONG-CHAIN-FATTY-ACID--COA LIGASE"/>
    <property type="match status" value="1"/>
</dbReference>
<evidence type="ECO:0000256" key="2">
    <source>
        <dbReference type="ARBA" id="ARBA00022598"/>
    </source>
</evidence>
<evidence type="ECO:0000259" key="4">
    <source>
        <dbReference type="Pfam" id="PF13193"/>
    </source>
</evidence>
<dbReference type="InterPro" id="IPR045851">
    <property type="entry name" value="AMP-bd_C_sf"/>
</dbReference>
<comment type="similarity">
    <text evidence="1">Belongs to the ATP-dependent AMP-binding enzyme family.</text>
</comment>
<organism evidence="5 6">
    <name type="scientific">Cutaneotrichosporon oleaginosum</name>
    <dbReference type="NCBI Taxonomy" id="879819"/>
    <lineage>
        <taxon>Eukaryota</taxon>
        <taxon>Fungi</taxon>
        <taxon>Dikarya</taxon>
        <taxon>Basidiomycota</taxon>
        <taxon>Agaricomycotina</taxon>
        <taxon>Tremellomycetes</taxon>
        <taxon>Trichosporonales</taxon>
        <taxon>Trichosporonaceae</taxon>
        <taxon>Cutaneotrichosporon</taxon>
    </lineage>
</organism>
<keyword evidence="6" id="KW-1185">Reference proteome</keyword>
<dbReference type="PROSITE" id="PS00455">
    <property type="entry name" value="AMP_BINDING"/>
    <property type="match status" value="1"/>
</dbReference>
<reference evidence="5 6" key="1">
    <citation type="submission" date="2015-03" db="EMBL/GenBank/DDBJ databases">
        <title>Genomics and transcriptomics of the oil-accumulating basidiomycete yeast T. oleaginosus allow insights into substrate utilization and the diverse evolutionary trajectories of mating systems in fungi.</title>
        <authorList>
            <consortium name="DOE Joint Genome Institute"/>
            <person name="Kourist R."/>
            <person name="Kracht O."/>
            <person name="Bracharz F."/>
            <person name="Lipzen A."/>
            <person name="Nolan M."/>
            <person name="Ohm R."/>
            <person name="Grigoriev I."/>
            <person name="Sun S."/>
            <person name="Heitman J."/>
            <person name="Bruck T."/>
            <person name="Nowrousian M."/>
        </authorList>
    </citation>
    <scope>NUCLEOTIDE SEQUENCE [LARGE SCALE GENOMIC DNA]</scope>
    <source>
        <strain evidence="5 6">IBC0246</strain>
    </source>
</reference>
<dbReference type="InterPro" id="IPR025110">
    <property type="entry name" value="AMP-bd_C"/>
</dbReference>
<dbReference type="SUPFAM" id="SSF56801">
    <property type="entry name" value="Acetyl-CoA synthetase-like"/>
    <property type="match status" value="1"/>
</dbReference>
<dbReference type="OrthoDB" id="1898221at2759"/>
<feature type="domain" description="AMP-binding enzyme C-terminal" evidence="4">
    <location>
        <begin position="455"/>
        <end position="539"/>
    </location>
</feature>
<evidence type="ECO:0000313" key="6">
    <source>
        <dbReference type="Proteomes" id="UP000053611"/>
    </source>
</evidence>
<name>A0A0J0XDJ6_9TREE</name>
<keyword evidence="2" id="KW-0436">Ligase</keyword>
<sequence>MTIYTSDVALPELPRIDVFRYLFPQEAGDSPIPREARNPNHVSYICGMTGRQLKRGELEESAKRLACGFKKRDIVRGDTALLLGPNSLDWIIAAWGMQAAGVTVSPANVAYGPQELAHQFNDSGSKAILIAPMLLPVLEKARPLFKNGLKDEHIILLSGTGNFRSIYEIMDCPRRPEQFDGAEADATAWLCYSSGTTGLPKGVMSSHYNMTSQIQCVTPCYPDLRPGRDAILGVLPFSHIFGLMALIHQPLTTGTPVVVFPRFDEIAVLEGIQKYKITYGIAVPPILLVLVHSQNTAKYDLTSLKTVQSGAAPLSAELAMAFETKFPHCRIAQGWGLTETSPTITYCKSEDAALPDKNGNNRKGSVGRLIPSYELRLVGDDGKDVPEGERGELWVAGPSVMKGYHNNPEATAKTMEGKWFKTGDVGVRDDEGWYWIVDRVKELIKYKGFQVPPAELEALLLTHPQLMDAGVVGVYDESQATELPRAYVVAKPGVIKNEKDKVRLQKEVAEWVRERVAQHKRLRGGVVILDAIPKSPSGKILRKDLRVQAQKELEAEKSK</sequence>
<evidence type="ECO:0000313" key="5">
    <source>
        <dbReference type="EMBL" id="KLT39142.1"/>
    </source>
</evidence>
<dbReference type="Gene3D" id="3.40.50.12780">
    <property type="entry name" value="N-terminal domain of ligase-like"/>
    <property type="match status" value="1"/>
</dbReference>
<evidence type="ECO:0000259" key="3">
    <source>
        <dbReference type="Pfam" id="PF00501"/>
    </source>
</evidence>
<dbReference type="InterPro" id="IPR020845">
    <property type="entry name" value="AMP-binding_CS"/>
</dbReference>
<dbReference type="Pfam" id="PF00501">
    <property type="entry name" value="AMP-binding"/>
    <property type="match status" value="1"/>
</dbReference>
<dbReference type="InterPro" id="IPR042099">
    <property type="entry name" value="ANL_N_sf"/>
</dbReference>
<dbReference type="FunFam" id="3.30.300.30:FF:000007">
    <property type="entry name" value="4-coumarate--CoA ligase 2"/>
    <property type="match status" value="1"/>
</dbReference>
<dbReference type="AlphaFoldDB" id="A0A0J0XDJ6"/>
<protein>
    <submittedName>
        <fullName evidence="5">AMP binding protein</fullName>
    </submittedName>
</protein>
<dbReference type="CDD" id="cd05911">
    <property type="entry name" value="Firefly_Luc_like"/>
    <property type="match status" value="1"/>
</dbReference>
<dbReference type="InterPro" id="IPR000873">
    <property type="entry name" value="AMP-dep_synth/lig_dom"/>
</dbReference>
<feature type="non-terminal residue" evidence="5">
    <location>
        <position position="559"/>
    </location>
</feature>
<dbReference type="Gene3D" id="3.30.300.30">
    <property type="match status" value="1"/>
</dbReference>